<sequence>MQQEKTNLQFWGGLDTIGGNIISIQHGNYRIITDFGALAGVNSERLTAEADLAELIDNQKVAAIPGLYSRKRLGNHPITSVEETEVQTIICLSHLHLDHLGSFAQLPPETPVLATQESVAFYHQLETQQLLPSYLVNWQGVEPLKPIQFGPFTITFHASDHDTLGIAAIFIETPEMTIVYSGDLRVSGFHPDRVYAWALAARAWEPDVLLLEGTSFSRLGQAKSSVDEALEALIQHLNAPTEVKLLQDIEALLQQYPDKLFAFNGYPQNIERIHYLAELAAKSQRQLIMDTRYYALYVANYGEQPGVQPFEDAATINQNPAGYILQVDFEDHQALFEVDAGVYLHSNGMPLGSYDSNYEPFVKAVHQAGWLFVDANVSGHAYPEDLVNLAYLIQPGHVVPWHSYQPEVMGEALQNFGLKVWLPKYGESYGG</sequence>
<dbReference type="Pfam" id="PF12706">
    <property type="entry name" value="Lactamase_B_2"/>
    <property type="match status" value="1"/>
</dbReference>
<keyword evidence="1" id="KW-0540">Nuclease</keyword>
<protein>
    <submittedName>
        <fullName evidence="4">MBL fold metallo-hydrolase</fullName>
    </submittedName>
</protein>
<feature type="domain" description="Metallo-beta-lactamase" evidence="3">
    <location>
        <begin position="18"/>
        <end position="223"/>
    </location>
</feature>
<evidence type="ECO:0000313" key="5">
    <source>
        <dbReference type="Proteomes" id="UP001315967"/>
    </source>
</evidence>
<dbReference type="InterPro" id="IPR042173">
    <property type="entry name" value="RNase_J_2"/>
</dbReference>
<evidence type="ECO:0000256" key="2">
    <source>
        <dbReference type="ARBA" id="ARBA00022884"/>
    </source>
</evidence>
<dbReference type="Gene3D" id="3.60.15.10">
    <property type="entry name" value="Ribonuclease Z/Hydroxyacylglutathione hydrolase-like"/>
    <property type="match status" value="1"/>
</dbReference>
<keyword evidence="1" id="KW-0378">Hydrolase</keyword>
<dbReference type="EMBL" id="CP102453">
    <property type="protein sequence ID" value="UUX35324.1"/>
    <property type="molecule type" value="Genomic_DNA"/>
</dbReference>
<dbReference type="SUPFAM" id="SSF56281">
    <property type="entry name" value="Metallo-hydrolase/oxidoreductase"/>
    <property type="match status" value="1"/>
</dbReference>
<dbReference type="PANTHER" id="PTHR43694">
    <property type="entry name" value="RIBONUCLEASE J"/>
    <property type="match status" value="1"/>
</dbReference>
<keyword evidence="2" id="KW-0694">RNA-binding</keyword>
<evidence type="ECO:0000313" key="4">
    <source>
        <dbReference type="EMBL" id="UUX35324.1"/>
    </source>
</evidence>
<dbReference type="InterPro" id="IPR001279">
    <property type="entry name" value="Metallo-B-lactamas"/>
</dbReference>
<name>A0ABY5P9W5_9LACT</name>
<dbReference type="SMART" id="SM00849">
    <property type="entry name" value="Lactamase_B"/>
    <property type="match status" value="1"/>
</dbReference>
<dbReference type="Gene3D" id="3.40.50.10710">
    <property type="entry name" value="Metallo-hydrolase/oxidoreductase"/>
    <property type="match status" value="1"/>
</dbReference>
<organism evidence="4 5">
    <name type="scientific">Fundicoccus culcitae</name>
    <dbReference type="NCBI Taxonomy" id="2969821"/>
    <lineage>
        <taxon>Bacteria</taxon>
        <taxon>Bacillati</taxon>
        <taxon>Bacillota</taxon>
        <taxon>Bacilli</taxon>
        <taxon>Lactobacillales</taxon>
        <taxon>Aerococcaceae</taxon>
        <taxon>Fundicoccus</taxon>
    </lineage>
</organism>
<evidence type="ECO:0000256" key="1">
    <source>
        <dbReference type="ARBA" id="ARBA00022839"/>
    </source>
</evidence>
<keyword evidence="1" id="KW-0269">Exonuclease</keyword>
<evidence type="ECO:0000259" key="3">
    <source>
        <dbReference type="SMART" id="SM00849"/>
    </source>
</evidence>
<gene>
    <name evidence="4" type="ORF">NRE15_06680</name>
</gene>
<dbReference type="PANTHER" id="PTHR43694:SF1">
    <property type="entry name" value="RIBONUCLEASE J"/>
    <property type="match status" value="1"/>
</dbReference>
<dbReference type="RefSeq" id="WP_313794813.1">
    <property type="nucleotide sequence ID" value="NZ_CP102453.1"/>
</dbReference>
<accession>A0ABY5P9W5</accession>
<keyword evidence="5" id="KW-1185">Reference proteome</keyword>
<dbReference type="Proteomes" id="UP001315967">
    <property type="component" value="Chromosome"/>
</dbReference>
<reference evidence="4 5" key="1">
    <citation type="submission" date="2022-08" db="EMBL/GenBank/DDBJ databases">
        <title>Aerococcaceae sp. nov isolated from spoiled eye mask.</title>
        <authorList>
            <person name="Zhou G."/>
            <person name="Xie X.-B."/>
            <person name="Shi Q.-S."/>
            <person name="Wang Y.-S."/>
            <person name="Wen X."/>
            <person name="Peng H."/>
            <person name="Yang X.-J."/>
            <person name="Tao H.-B."/>
            <person name="Huang X.-M."/>
        </authorList>
    </citation>
    <scope>NUCLEOTIDE SEQUENCE [LARGE SCALE GENOMIC DNA]</scope>
    <source>
        <strain evidence="5">DM20194951</strain>
    </source>
</reference>
<proteinExistence type="predicted"/>
<dbReference type="InterPro" id="IPR036866">
    <property type="entry name" value="RibonucZ/Hydroxyglut_hydro"/>
</dbReference>